<accession>A0AAU6PFK3</accession>
<protein>
    <recommendedName>
        <fullName evidence="2">DUF4115 domain-containing protein</fullName>
    </recommendedName>
</protein>
<dbReference type="AlphaFoldDB" id="A0AAU6PFK3"/>
<proteinExistence type="predicted"/>
<organism evidence="1">
    <name type="scientific">Catillopecten margaritatus gill symbiont</name>
    <dbReference type="NCBI Taxonomy" id="3083288"/>
    <lineage>
        <taxon>Bacteria</taxon>
        <taxon>Pseudomonadati</taxon>
        <taxon>Pseudomonadota</taxon>
        <taxon>Gammaproteobacteria</taxon>
        <taxon>sulfur-oxidizing symbionts</taxon>
    </lineage>
</organism>
<sequence length="167" mass="18814">MNRKQLTLLNIIVPLSKKVKKQVWRNISSELDLGFTGQVSQLRKYWGYILSGVTSLGLLLSVTLINQTVHAQLDWDINTDLSKQQISVVATTHQHVNEKNACTLWIKKGDKMLLVGAMPETGKKTFNLNSEVLSMLKKGTIIISFENKDNPLPSTPTLISYQGEWTF</sequence>
<evidence type="ECO:0000313" key="1">
    <source>
        <dbReference type="EMBL" id="WXT99782.1"/>
    </source>
</evidence>
<evidence type="ECO:0008006" key="2">
    <source>
        <dbReference type="Google" id="ProtNLM"/>
    </source>
</evidence>
<gene>
    <name evidence="1" type="ORF">Ctma_0486</name>
</gene>
<name>A0AAU6PFK3_9GAMM</name>
<dbReference type="EMBL" id="CP138327">
    <property type="protein sequence ID" value="WXT99782.1"/>
    <property type="molecule type" value="Genomic_DNA"/>
</dbReference>
<reference evidence="1" key="1">
    <citation type="submission" date="2023-10" db="EMBL/GenBank/DDBJ databases">
        <title>The first scallop-associated chemosynthetic bacterial symbiont.</title>
        <authorList>
            <person name="Lin Y.-T."/>
            <person name="Sun J."/>
            <person name="Ip J.C.-H."/>
            <person name="He X."/>
            <person name="Gao Z.-M."/>
            <person name="Perez M."/>
            <person name="Xu T."/>
            <person name="Qian P.-Y."/>
            <person name="Qiu J.-W."/>
        </authorList>
    </citation>
    <scope>NUCLEOTIDE SEQUENCE</scope>
    <source>
        <strain evidence="1">Gill1</strain>
    </source>
</reference>